<dbReference type="Pfam" id="PF07716">
    <property type="entry name" value="bZIP_2"/>
    <property type="match status" value="1"/>
</dbReference>
<evidence type="ECO:0000256" key="1">
    <source>
        <dbReference type="ARBA" id="ARBA00022843"/>
    </source>
</evidence>
<name>A0A1A9UVB4_GLOAU</name>
<dbReference type="GO" id="GO:0000977">
    <property type="term" value="F:RNA polymerase II transcription regulatory region sequence-specific DNA binding"/>
    <property type="evidence" value="ECO:0007669"/>
    <property type="project" value="TreeGrafter"/>
</dbReference>
<feature type="domain" description="BZIP" evidence="9">
    <location>
        <begin position="73"/>
        <end position="136"/>
    </location>
</feature>
<evidence type="ECO:0000256" key="4">
    <source>
        <dbReference type="ARBA" id="ARBA00023163"/>
    </source>
</evidence>
<dbReference type="CDD" id="cd14691">
    <property type="entry name" value="bZIP_XBP1"/>
    <property type="match status" value="1"/>
</dbReference>
<dbReference type="GO" id="GO:0000981">
    <property type="term" value="F:DNA-binding transcription factor activity, RNA polymerase II-specific"/>
    <property type="evidence" value="ECO:0007669"/>
    <property type="project" value="TreeGrafter"/>
</dbReference>
<dbReference type="InterPro" id="IPR004827">
    <property type="entry name" value="bZIP"/>
</dbReference>
<evidence type="ECO:0000313" key="10">
    <source>
        <dbReference type="EnsemblMetazoa" id="GAUT016830-PA"/>
    </source>
</evidence>
<evidence type="ECO:0000256" key="8">
    <source>
        <dbReference type="SAM" id="MobiDB-lite"/>
    </source>
</evidence>
<evidence type="ECO:0000259" key="9">
    <source>
        <dbReference type="PROSITE" id="PS50217"/>
    </source>
</evidence>
<dbReference type="AlphaFoldDB" id="A0A1A9UVB4"/>
<feature type="region of interest" description="Disordered" evidence="8">
    <location>
        <begin position="44"/>
        <end position="67"/>
    </location>
</feature>
<keyword evidence="5" id="KW-0539">Nucleus</keyword>
<evidence type="ECO:0000256" key="7">
    <source>
        <dbReference type="SAM" id="Coils"/>
    </source>
</evidence>
<dbReference type="PANTHER" id="PTHR46542:SF1">
    <property type="entry name" value="X-BOX BINDING PROTEIN 1"/>
    <property type="match status" value="1"/>
</dbReference>
<protein>
    <recommendedName>
        <fullName evidence="6">X-box-binding protein 1</fullName>
    </recommendedName>
</protein>
<evidence type="ECO:0000313" key="11">
    <source>
        <dbReference type="Proteomes" id="UP000078200"/>
    </source>
</evidence>
<dbReference type="STRING" id="7395.A0A1A9UVB4"/>
<evidence type="ECO:0000256" key="2">
    <source>
        <dbReference type="ARBA" id="ARBA00023015"/>
    </source>
</evidence>
<dbReference type="InterPro" id="IPR046347">
    <property type="entry name" value="bZIP_sf"/>
</dbReference>
<reference evidence="10" key="1">
    <citation type="submission" date="2020-05" db="UniProtKB">
        <authorList>
            <consortium name="EnsemblMetazoa"/>
        </authorList>
    </citation>
    <scope>IDENTIFICATION</scope>
    <source>
        <strain evidence="10">TTRI</strain>
    </source>
</reference>
<evidence type="ECO:0000256" key="3">
    <source>
        <dbReference type="ARBA" id="ARBA00023125"/>
    </source>
</evidence>
<evidence type="ECO:0000256" key="6">
    <source>
        <dbReference type="ARBA" id="ARBA00040165"/>
    </source>
</evidence>
<dbReference type="PROSITE" id="PS50217">
    <property type="entry name" value="BZIP"/>
    <property type="match status" value="1"/>
</dbReference>
<keyword evidence="4" id="KW-0804">Transcription</keyword>
<organism evidence="10 11">
    <name type="scientific">Glossina austeni</name>
    <name type="common">Savannah tsetse fly</name>
    <dbReference type="NCBI Taxonomy" id="7395"/>
    <lineage>
        <taxon>Eukaryota</taxon>
        <taxon>Metazoa</taxon>
        <taxon>Ecdysozoa</taxon>
        <taxon>Arthropoda</taxon>
        <taxon>Hexapoda</taxon>
        <taxon>Insecta</taxon>
        <taxon>Pterygota</taxon>
        <taxon>Neoptera</taxon>
        <taxon>Endopterygota</taxon>
        <taxon>Diptera</taxon>
        <taxon>Brachycera</taxon>
        <taxon>Muscomorpha</taxon>
        <taxon>Hippoboscoidea</taxon>
        <taxon>Glossinidae</taxon>
        <taxon>Glossina</taxon>
    </lineage>
</organism>
<dbReference type="EnsemblMetazoa" id="GAUT016830-RA">
    <property type="protein sequence ID" value="GAUT016830-PA"/>
    <property type="gene ID" value="GAUT016830"/>
</dbReference>
<evidence type="ECO:0000256" key="5">
    <source>
        <dbReference type="ARBA" id="ARBA00023242"/>
    </source>
</evidence>
<dbReference type="PROSITE" id="PS00036">
    <property type="entry name" value="BZIP_BASIC"/>
    <property type="match status" value="1"/>
</dbReference>
<keyword evidence="11" id="KW-1185">Reference proteome</keyword>
<dbReference type="Gene3D" id="1.20.5.170">
    <property type="match status" value="1"/>
</dbReference>
<keyword evidence="2" id="KW-0805">Transcription regulation</keyword>
<dbReference type="SMART" id="SM00338">
    <property type="entry name" value="BRLZ"/>
    <property type="match status" value="1"/>
</dbReference>
<keyword evidence="1" id="KW-0832">Ubl conjugation</keyword>
<feature type="coiled-coil region" evidence="7">
    <location>
        <begin position="91"/>
        <end position="160"/>
    </location>
</feature>
<keyword evidence="7" id="KW-0175">Coiled coil</keyword>
<dbReference type="InterPro" id="IPR052470">
    <property type="entry name" value="ER_Stress-Reg_TF"/>
</dbReference>
<dbReference type="PANTHER" id="PTHR46542">
    <property type="entry name" value="X-BOX BINDING PROTEIN 1"/>
    <property type="match status" value="1"/>
</dbReference>
<keyword evidence="3" id="KW-0238">DNA-binding</keyword>
<dbReference type="Proteomes" id="UP000078200">
    <property type="component" value="Unassembled WGS sequence"/>
</dbReference>
<dbReference type="SUPFAM" id="SSF57959">
    <property type="entry name" value="Leucine zipper domain"/>
    <property type="match status" value="1"/>
</dbReference>
<proteinExistence type="predicted"/>
<dbReference type="VEuPathDB" id="VectorBase:GAUT016830"/>
<dbReference type="GO" id="GO:0005634">
    <property type="term" value="C:nucleus"/>
    <property type="evidence" value="ECO:0007669"/>
    <property type="project" value="TreeGrafter"/>
</dbReference>
<accession>A0A1A9UVB4</accession>
<sequence length="488" mass="53417">MSTTSTVFITVPKYVALTTQATATTSSTTPLKCSLPKIMPAPPLTDALSTSKASAGEPTSKAKKRRLDHLSWEEKIQRKKLKNRVAAQTSRDRKKARMEEMENIINAMTEKSEILENKCQSLQTINHSLLEKNEKLDAEVEQLKRQVQLLQAQQQQMQHKIAACIGCESLLNGSAVSKNTDPQQKGSKDSQSPQEAIAIVTLAYNSSLPTLQDMLLSDNEIDDKSIDNKEFDAGNLEQLAESLLADITADLEANDRPSSESIAQNPSGTERLLGSVVGTTTECLESSQHKNDNSGGINIKDMKDYPQQVSDITIENEGLTCLTNDVTATTSTADTVYGTYDAKTNSITIEMDDVAVPVNEAVEEIYSDDMSDDVASNELFCPSIPTSPSHIYLNVTSSTDDEMADDDVNLNFDPLTRFIYPTRSVVSPLAKSPMHSFGSTFSDHGYESIMGSPQSLSHLALPSSQFEPSIVDDIDWPSSFNDLFPNLI</sequence>